<gene>
    <name evidence="5" type="ORF">UFOPK1811_00257</name>
    <name evidence="6" type="ORF">UFOPK2360_00035</name>
    <name evidence="7" type="ORF">UFOPK2659_00304</name>
    <name evidence="8" type="ORF">UFOPK2922_00035</name>
    <name evidence="9" type="ORF">UFOPK3306_00064</name>
    <name evidence="10" type="ORF">UFOPK4209_00307</name>
</gene>
<dbReference type="Pfam" id="PF02746">
    <property type="entry name" value="MR_MLE_N"/>
    <property type="match status" value="1"/>
</dbReference>
<protein>
    <submittedName>
        <fullName evidence="7">Unannotated protein</fullName>
    </submittedName>
</protein>
<dbReference type="Gene3D" id="3.30.390.10">
    <property type="entry name" value="Enolase-like, N-terminal domain"/>
    <property type="match status" value="1"/>
</dbReference>
<dbReference type="GO" id="GO:0016052">
    <property type="term" value="P:carbohydrate catabolic process"/>
    <property type="evidence" value="ECO:0007669"/>
    <property type="project" value="TreeGrafter"/>
</dbReference>
<dbReference type="InterPro" id="IPR046945">
    <property type="entry name" value="RHMD-like"/>
</dbReference>
<dbReference type="GO" id="GO:0000287">
    <property type="term" value="F:magnesium ion binding"/>
    <property type="evidence" value="ECO:0007669"/>
    <property type="project" value="TreeGrafter"/>
</dbReference>
<evidence type="ECO:0000256" key="2">
    <source>
        <dbReference type="ARBA" id="ARBA00022723"/>
    </source>
</evidence>
<dbReference type="EMBL" id="CAFBLI010000002">
    <property type="protein sequence ID" value="CAB4855473.1"/>
    <property type="molecule type" value="Genomic_DNA"/>
</dbReference>
<dbReference type="PANTHER" id="PTHR13794:SF58">
    <property type="entry name" value="MITOCHONDRIAL ENOLASE SUPERFAMILY MEMBER 1"/>
    <property type="match status" value="1"/>
</dbReference>
<dbReference type="EMBL" id="CAEZUJ010000006">
    <property type="protein sequence ID" value="CAB4592540.1"/>
    <property type="molecule type" value="Genomic_DNA"/>
</dbReference>
<dbReference type="AlphaFoldDB" id="A0A6J6QVM6"/>
<sequence length="378" mass="42045">MSKNAKSDSVIEKVEIRACRGSDKGESIDAVRGVKLPGGNRPDFTVVTLTTADGVTGTSFGFGALDATIAGKAMSAIKPFFIGRNPFDTEKALKEFENFDRKWNHVPIYAYGPFDNACWDIKGKIAEMPVYKMLGAAREEVPLYVSSMFLPGPDEYVAEALSAKAKGYKGYKLHPPGTVEEDIACYRAVRKAVGDDFNLMADSVIAYNYEEALKVGRELERLNYLWMEEPVLDVNFNTLRKLREKLDIPICGTEVIAGAQYSTALYIKEDIVDIVRTDVSWRGGLTAVMKTAHLAEAFGVRCELHTTIYHGLEMVQLHASLAISNCQFFETLYPFDDFNFGLKNGLVIKDGYVQAPTGVGLGIEYDWDFIDKHTVEIY</sequence>
<evidence type="ECO:0000313" key="7">
    <source>
        <dbReference type="EMBL" id="CAB4714939.1"/>
    </source>
</evidence>
<dbReference type="InterPro" id="IPR013342">
    <property type="entry name" value="Mandelate_racemase_C"/>
</dbReference>
<evidence type="ECO:0000256" key="1">
    <source>
        <dbReference type="ARBA" id="ARBA00001946"/>
    </source>
</evidence>
<dbReference type="EMBL" id="CAFBPY010000029">
    <property type="protein sequence ID" value="CAB5035475.1"/>
    <property type="molecule type" value="Genomic_DNA"/>
</dbReference>
<evidence type="ECO:0000313" key="9">
    <source>
        <dbReference type="EMBL" id="CAB4855473.1"/>
    </source>
</evidence>
<proteinExistence type="predicted"/>
<name>A0A6J6QVM6_9ZZZZ</name>
<dbReference type="InterPro" id="IPR036849">
    <property type="entry name" value="Enolase-like_C_sf"/>
</dbReference>
<comment type="cofactor">
    <cofactor evidence="1">
        <name>Mg(2+)</name>
        <dbReference type="ChEBI" id="CHEBI:18420"/>
    </cofactor>
</comment>
<keyword evidence="3" id="KW-0460">Magnesium</keyword>
<feature type="domain" description="Mandelate racemase/muconate lactonizing enzyme C-terminal" evidence="4">
    <location>
        <begin position="153"/>
        <end position="249"/>
    </location>
</feature>
<evidence type="ECO:0000256" key="3">
    <source>
        <dbReference type="ARBA" id="ARBA00022842"/>
    </source>
</evidence>
<keyword evidence="2" id="KW-0479">Metal-binding</keyword>
<dbReference type="EMBL" id="CAEZYJ010000025">
    <property type="protein sequence ID" value="CAB4714939.1"/>
    <property type="molecule type" value="Genomic_DNA"/>
</dbReference>
<dbReference type="InterPro" id="IPR029017">
    <property type="entry name" value="Enolase-like_N"/>
</dbReference>
<evidence type="ECO:0000313" key="8">
    <source>
        <dbReference type="EMBL" id="CAB4766281.1"/>
    </source>
</evidence>
<dbReference type="InterPro" id="IPR029065">
    <property type="entry name" value="Enolase_C-like"/>
</dbReference>
<dbReference type="PANTHER" id="PTHR13794">
    <property type="entry name" value="ENOLASE SUPERFAMILY, MANDELATE RACEMASE"/>
    <property type="match status" value="1"/>
</dbReference>
<reference evidence="7" key="1">
    <citation type="submission" date="2020-05" db="EMBL/GenBank/DDBJ databases">
        <authorList>
            <person name="Chiriac C."/>
            <person name="Salcher M."/>
            <person name="Ghai R."/>
            <person name="Kavagutti S V."/>
        </authorList>
    </citation>
    <scope>NUCLEOTIDE SEQUENCE</scope>
</reference>
<dbReference type="Pfam" id="PF13378">
    <property type="entry name" value="MR_MLE_C"/>
    <property type="match status" value="1"/>
</dbReference>
<dbReference type="InterPro" id="IPR013341">
    <property type="entry name" value="Mandelate_racemase_N_dom"/>
</dbReference>
<dbReference type="SFLD" id="SFLDS00001">
    <property type="entry name" value="Enolase"/>
    <property type="match status" value="1"/>
</dbReference>
<dbReference type="GO" id="GO:0016836">
    <property type="term" value="F:hydro-lyase activity"/>
    <property type="evidence" value="ECO:0007669"/>
    <property type="project" value="TreeGrafter"/>
</dbReference>
<dbReference type="SUPFAM" id="SSF51604">
    <property type="entry name" value="Enolase C-terminal domain-like"/>
    <property type="match status" value="1"/>
</dbReference>
<dbReference type="SUPFAM" id="SSF54826">
    <property type="entry name" value="Enolase N-terminal domain-like"/>
    <property type="match status" value="1"/>
</dbReference>
<evidence type="ECO:0000313" key="10">
    <source>
        <dbReference type="EMBL" id="CAB5035475.1"/>
    </source>
</evidence>
<evidence type="ECO:0000313" key="5">
    <source>
        <dbReference type="EMBL" id="CAB4592540.1"/>
    </source>
</evidence>
<dbReference type="EMBL" id="CAEZZS010000001">
    <property type="protein sequence ID" value="CAB4766281.1"/>
    <property type="molecule type" value="Genomic_DNA"/>
</dbReference>
<dbReference type="EMBL" id="CAEZXH010000001">
    <property type="protein sequence ID" value="CAB4673994.1"/>
    <property type="molecule type" value="Genomic_DNA"/>
</dbReference>
<evidence type="ECO:0000259" key="4">
    <source>
        <dbReference type="SMART" id="SM00922"/>
    </source>
</evidence>
<dbReference type="SMART" id="SM00922">
    <property type="entry name" value="MR_MLE"/>
    <property type="match status" value="1"/>
</dbReference>
<organism evidence="7">
    <name type="scientific">freshwater metagenome</name>
    <dbReference type="NCBI Taxonomy" id="449393"/>
    <lineage>
        <taxon>unclassified sequences</taxon>
        <taxon>metagenomes</taxon>
        <taxon>ecological metagenomes</taxon>
    </lineage>
</organism>
<accession>A0A6J6QVM6</accession>
<dbReference type="SFLD" id="SFLDG00179">
    <property type="entry name" value="mandelate_racemase"/>
    <property type="match status" value="1"/>
</dbReference>
<dbReference type="Gene3D" id="3.20.20.120">
    <property type="entry name" value="Enolase-like C-terminal domain"/>
    <property type="match status" value="1"/>
</dbReference>
<evidence type="ECO:0000313" key="6">
    <source>
        <dbReference type="EMBL" id="CAB4673994.1"/>
    </source>
</evidence>